<accession>A0ABN0J3A4</accession>
<evidence type="ECO:0000313" key="1">
    <source>
        <dbReference type="EMBL" id="EMN01511.1"/>
    </source>
</evidence>
<name>A0ABN0J3A4_9LEPT</name>
<dbReference type="Proteomes" id="UP000012099">
    <property type="component" value="Unassembled WGS sequence"/>
</dbReference>
<proteinExistence type="predicted"/>
<comment type="caution">
    <text evidence="1">The sequence shown here is derived from an EMBL/GenBank/DDBJ whole genome shotgun (WGS) entry which is preliminary data.</text>
</comment>
<reference evidence="1 2" key="1">
    <citation type="submission" date="2013-01" db="EMBL/GenBank/DDBJ databases">
        <authorList>
            <person name="Harkins D.M."/>
            <person name="Durkin A.S."/>
            <person name="Brinkac L.M."/>
            <person name="Haft D.H."/>
            <person name="Selengut J.D."/>
            <person name="Sanka R."/>
            <person name="DePew J."/>
            <person name="Purushe J."/>
            <person name="Whelen A.C."/>
            <person name="Vinetz J.M."/>
            <person name="Sutton G.G."/>
            <person name="Nierman W.C."/>
            <person name="Fouts D.E."/>
        </authorList>
    </citation>
    <scope>NUCLEOTIDE SEQUENCE [LARGE SCALE GENOMIC DNA]</scope>
    <source>
        <strain evidence="1 2">2007001578</strain>
    </source>
</reference>
<evidence type="ECO:0000313" key="2">
    <source>
        <dbReference type="Proteomes" id="UP000012099"/>
    </source>
</evidence>
<dbReference type="EMBL" id="AHMH02000051">
    <property type="protein sequence ID" value="EMN01511.1"/>
    <property type="molecule type" value="Genomic_DNA"/>
</dbReference>
<organism evidence="1 2">
    <name type="scientific">Leptospira noguchii str. 2007001578</name>
    <dbReference type="NCBI Taxonomy" id="1049974"/>
    <lineage>
        <taxon>Bacteria</taxon>
        <taxon>Pseudomonadati</taxon>
        <taxon>Spirochaetota</taxon>
        <taxon>Spirochaetia</taxon>
        <taxon>Leptospirales</taxon>
        <taxon>Leptospiraceae</taxon>
        <taxon>Leptospira</taxon>
    </lineage>
</organism>
<sequence>MRKKKIAPVSTMQVPKNGFHLDSETSINPSLILKGFLERFFFFGLSK</sequence>
<protein>
    <submittedName>
        <fullName evidence="1">Uncharacterized protein</fullName>
    </submittedName>
</protein>
<gene>
    <name evidence="1" type="ORF">LEP1GSC035_4478</name>
</gene>
<keyword evidence="2" id="KW-1185">Reference proteome</keyword>